<proteinExistence type="predicted"/>
<gene>
    <name evidence="1" type="ORF">PCAL00307_LOCUS12124</name>
</gene>
<organism evidence="1">
    <name type="scientific">Pelagomonas calceolata</name>
    <dbReference type="NCBI Taxonomy" id="35677"/>
    <lineage>
        <taxon>Eukaryota</taxon>
        <taxon>Sar</taxon>
        <taxon>Stramenopiles</taxon>
        <taxon>Ochrophyta</taxon>
        <taxon>Pelagophyceae</taxon>
        <taxon>Pelagomonadales</taxon>
        <taxon>Pelagomonadaceae</taxon>
        <taxon>Pelagomonas</taxon>
    </lineage>
</organism>
<accession>A0A7S3ZX15</accession>
<dbReference type="AlphaFoldDB" id="A0A7S3ZX15"/>
<sequence>MHQFLVWNTTAKKMEGREAKRERIMSICMRALNVATKKEINGNILDGSKYSTFGGLAKASFFHMRGPKISKLYPSINCLLVQLNIEFCIGKVIACIYIGFHRCNKKIE</sequence>
<reference evidence="1" key="1">
    <citation type="submission" date="2021-01" db="EMBL/GenBank/DDBJ databases">
        <authorList>
            <person name="Corre E."/>
            <person name="Pelletier E."/>
            <person name="Niang G."/>
            <person name="Scheremetjew M."/>
            <person name="Finn R."/>
            <person name="Kale V."/>
            <person name="Holt S."/>
            <person name="Cochrane G."/>
            <person name="Meng A."/>
            <person name="Brown T."/>
            <person name="Cohen L."/>
        </authorList>
    </citation>
    <scope>NUCLEOTIDE SEQUENCE</scope>
    <source>
        <strain evidence="1">CCMP1756</strain>
    </source>
</reference>
<evidence type="ECO:0000313" key="1">
    <source>
        <dbReference type="EMBL" id="CAE0696688.1"/>
    </source>
</evidence>
<protein>
    <submittedName>
        <fullName evidence="1">Uncharacterized protein</fullName>
    </submittedName>
</protein>
<name>A0A7S3ZX15_9STRA</name>
<dbReference type="EMBL" id="HBIW01014110">
    <property type="protein sequence ID" value="CAE0696688.1"/>
    <property type="molecule type" value="Transcribed_RNA"/>
</dbReference>